<keyword evidence="1" id="KW-1133">Transmembrane helix</keyword>
<keyword evidence="1" id="KW-0812">Transmembrane</keyword>
<dbReference type="STRING" id="1802410.A3H75_02165"/>
<evidence type="ECO:0000313" key="3">
    <source>
        <dbReference type="Proteomes" id="UP000176678"/>
    </source>
</evidence>
<proteinExistence type="predicted"/>
<dbReference type="EMBL" id="MGES01000006">
    <property type="protein sequence ID" value="OGL89352.1"/>
    <property type="molecule type" value="Genomic_DNA"/>
</dbReference>
<gene>
    <name evidence="2" type="ORF">A3H75_02165</name>
</gene>
<accession>A0A1F7VFP7</accession>
<protein>
    <recommendedName>
        <fullName evidence="4">AtpZ/AtpI family protein</fullName>
    </recommendedName>
</protein>
<reference evidence="2 3" key="1">
    <citation type="journal article" date="2016" name="Nat. Commun.">
        <title>Thousands of microbial genomes shed light on interconnected biogeochemical processes in an aquifer system.</title>
        <authorList>
            <person name="Anantharaman K."/>
            <person name="Brown C.T."/>
            <person name="Hug L.A."/>
            <person name="Sharon I."/>
            <person name="Castelle C.J."/>
            <person name="Probst A.J."/>
            <person name="Thomas B.C."/>
            <person name="Singh A."/>
            <person name="Wilkins M.J."/>
            <person name="Karaoz U."/>
            <person name="Brodie E.L."/>
            <person name="Williams K.H."/>
            <person name="Hubbard S.S."/>
            <person name="Banfield J.F."/>
        </authorList>
    </citation>
    <scope>NUCLEOTIDE SEQUENCE [LARGE SCALE GENOMIC DNA]</scope>
</reference>
<organism evidence="2 3">
    <name type="scientific">Candidatus Uhrbacteria bacterium RIFCSPLOWO2_02_FULL_51_9</name>
    <dbReference type="NCBI Taxonomy" id="1802410"/>
    <lineage>
        <taxon>Bacteria</taxon>
        <taxon>Candidatus Uhriibacteriota</taxon>
    </lineage>
</organism>
<sequence>MNDRRYWLFGLRIAGDFGITLALPVVILAYLGKRLDARFDTAPWLLITGFVLAAFTSGMLIYRKAKRYGKEYQQLK</sequence>
<feature type="transmembrane region" description="Helical" evidence="1">
    <location>
        <begin position="7"/>
        <end position="31"/>
    </location>
</feature>
<evidence type="ECO:0000256" key="1">
    <source>
        <dbReference type="SAM" id="Phobius"/>
    </source>
</evidence>
<evidence type="ECO:0008006" key="4">
    <source>
        <dbReference type="Google" id="ProtNLM"/>
    </source>
</evidence>
<comment type="caution">
    <text evidence="2">The sequence shown here is derived from an EMBL/GenBank/DDBJ whole genome shotgun (WGS) entry which is preliminary data.</text>
</comment>
<dbReference type="InterPro" id="IPR032820">
    <property type="entry name" value="ATPase_put"/>
</dbReference>
<evidence type="ECO:0000313" key="2">
    <source>
        <dbReference type="EMBL" id="OGL89352.1"/>
    </source>
</evidence>
<keyword evidence="1" id="KW-0472">Membrane</keyword>
<name>A0A1F7VFP7_9BACT</name>
<feature type="transmembrane region" description="Helical" evidence="1">
    <location>
        <begin position="43"/>
        <end position="62"/>
    </location>
</feature>
<dbReference type="AlphaFoldDB" id="A0A1F7VFP7"/>
<dbReference type="Pfam" id="PF09527">
    <property type="entry name" value="ATPase_gene1"/>
    <property type="match status" value="1"/>
</dbReference>
<dbReference type="Proteomes" id="UP000176678">
    <property type="component" value="Unassembled WGS sequence"/>
</dbReference>